<dbReference type="Proteomes" id="UP000765509">
    <property type="component" value="Unassembled WGS sequence"/>
</dbReference>
<accession>A0A9Q3E330</accession>
<organism evidence="1 2">
    <name type="scientific">Austropuccinia psidii MF-1</name>
    <dbReference type="NCBI Taxonomy" id="1389203"/>
    <lineage>
        <taxon>Eukaryota</taxon>
        <taxon>Fungi</taxon>
        <taxon>Dikarya</taxon>
        <taxon>Basidiomycota</taxon>
        <taxon>Pucciniomycotina</taxon>
        <taxon>Pucciniomycetes</taxon>
        <taxon>Pucciniales</taxon>
        <taxon>Sphaerophragmiaceae</taxon>
        <taxon>Austropuccinia</taxon>
    </lineage>
</organism>
<evidence type="ECO:0000313" key="1">
    <source>
        <dbReference type="EMBL" id="MBW0510422.1"/>
    </source>
</evidence>
<dbReference type="AlphaFoldDB" id="A0A9Q3E330"/>
<keyword evidence="2" id="KW-1185">Reference proteome</keyword>
<dbReference type="EMBL" id="AVOT02021546">
    <property type="protein sequence ID" value="MBW0510422.1"/>
    <property type="molecule type" value="Genomic_DNA"/>
</dbReference>
<comment type="caution">
    <text evidence="1">The sequence shown here is derived from an EMBL/GenBank/DDBJ whole genome shotgun (WGS) entry which is preliminary data.</text>
</comment>
<evidence type="ECO:0000313" key="2">
    <source>
        <dbReference type="Proteomes" id="UP000765509"/>
    </source>
</evidence>
<reference evidence="1" key="1">
    <citation type="submission" date="2021-03" db="EMBL/GenBank/DDBJ databases">
        <title>Draft genome sequence of rust myrtle Austropuccinia psidii MF-1, a brazilian biotype.</title>
        <authorList>
            <person name="Quecine M.C."/>
            <person name="Pachon D.M.R."/>
            <person name="Bonatelli M.L."/>
            <person name="Correr F.H."/>
            <person name="Franceschini L.M."/>
            <person name="Leite T.F."/>
            <person name="Margarido G.R.A."/>
            <person name="Almeida C.A."/>
            <person name="Ferrarezi J.A."/>
            <person name="Labate C.A."/>
        </authorList>
    </citation>
    <scope>NUCLEOTIDE SEQUENCE</scope>
    <source>
        <strain evidence="1">MF-1</strain>
    </source>
</reference>
<gene>
    <name evidence="1" type="ORF">O181_050137</name>
</gene>
<proteinExistence type="predicted"/>
<sequence length="130" mass="14891">MNAINSELQLPEPFYSPIHGNIPTYTTKRCRFDLIYGTTPTDTPKRHNLDLQVIPDAYTPGRPFLDQNHSIEWNHLVEWRLCADEVHICRASEVALHEKPAFETYDATGWVRKWSNIPNCPCAPFLGVGI</sequence>
<protein>
    <submittedName>
        <fullName evidence="1">Uncharacterized protein</fullName>
    </submittedName>
</protein>
<name>A0A9Q3E330_9BASI</name>